<dbReference type="GO" id="GO:0000725">
    <property type="term" value="P:recombinational repair"/>
    <property type="evidence" value="ECO:0007669"/>
    <property type="project" value="TreeGrafter"/>
</dbReference>
<evidence type="ECO:0000256" key="3">
    <source>
        <dbReference type="ARBA" id="ARBA00022806"/>
    </source>
</evidence>
<evidence type="ECO:0000256" key="4">
    <source>
        <dbReference type="ARBA" id="ARBA00022840"/>
    </source>
</evidence>
<protein>
    <submittedName>
        <fullName evidence="7">AAA family ATPase</fullName>
    </submittedName>
</protein>
<dbReference type="PROSITE" id="PS51198">
    <property type="entry name" value="UVRD_HELICASE_ATP_BIND"/>
    <property type="match status" value="1"/>
</dbReference>
<dbReference type="InterPro" id="IPR014016">
    <property type="entry name" value="UvrD-like_ATP-bd"/>
</dbReference>
<dbReference type="Pfam" id="PF13245">
    <property type="entry name" value="AAA_19"/>
    <property type="match status" value="1"/>
</dbReference>
<evidence type="ECO:0000256" key="1">
    <source>
        <dbReference type="ARBA" id="ARBA00022741"/>
    </source>
</evidence>
<dbReference type="GO" id="GO:0043138">
    <property type="term" value="F:3'-5' DNA helicase activity"/>
    <property type="evidence" value="ECO:0007669"/>
    <property type="project" value="TreeGrafter"/>
</dbReference>
<dbReference type="RefSeq" id="WP_239675300.1">
    <property type="nucleotide sequence ID" value="NZ_CP070499.1"/>
</dbReference>
<dbReference type="Proteomes" id="UP000662857">
    <property type="component" value="Chromosome"/>
</dbReference>
<reference evidence="7" key="1">
    <citation type="submission" date="2021-02" db="EMBL/GenBank/DDBJ databases">
        <title>Natrosporangium hydrolyticum gen. nov., sp. nov, a haloalkaliphilic actinobacterium from a soda solonchak soil.</title>
        <authorList>
            <person name="Sorokin D.Y."/>
            <person name="Khijniak T.V."/>
            <person name="Zakharycheva A.P."/>
            <person name="Boueva O.V."/>
            <person name="Ariskina E.V."/>
            <person name="Hahnke R.L."/>
            <person name="Bunk B."/>
            <person name="Sproer C."/>
            <person name="Schumann P."/>
            <person name="Evtushenko L.I."/>
            <person name="Kublanov I.V."/>
        </authorList>
    </citation>
    <scope>NUCLEOTIDE SEQUENCE</scope>
    <source>
        <strain evidence="7">DSM 106523</strain>
    </source>
</reference>
<keyword evidence="4 5" id="KW-0067">ATP-binding</keyword>
<dbReference type="GO" id="GO:0005524">
    <property type="term" value="F:ATP binding"/>
    <property type="evidence" value="ECO:0007669"/>
    <property type="project" value="UniProtKB-UniRule"/>
</dbReference>
<feature type="binding site" evidence="5">
    <location>
        <begin position="196"/>
        <end position="203"/>
    </location>
    <ligand>
        <name>ATP</name>
        <dbReference type="ChEBI" id="CHEBI:30616"/>
    </ligand>
</feature>
<evidence type="ECO:0000259" key="6">
    <source>
        <dbReference type="PROSITE" id="PS51198"/>
    </source>
</evidence>
<evidence type="ECO:0000256" key="5">
    <source>
        <dbReference type="PROSITE-ProRule" id="PRU00560"/>
    </source>
</evidence>
<dbReference type="InterPro" id="IPR027417">
    <property type="entry name" value="P-loop_NTPase"/>
</dbReference>
<dbReference type="EMBL" id="CP070499">
    <property type="protein sequence ID" value="QSB13221.1"/>
    <property type="molecule type" value="Genomic_DNA"/>
</dbReference>
<gene>
    <name evidence="7" type="ORF">JQS43_16490</name>
</gene>
<keyword evidence="1 5" id="KW-0547">Nucleotide-binding</keyword>
<dbReference type="GO" id="GO:0005829">
    <property type="term" value="C:cytosol"/>
    <property type="evidence" value="ECO:0007669"/>
    <property type="project" value="TreeGrafter"/>
</dbReference>
<dbReference type="AlphaFoldDB" id="A0A895Y783"/>
<evidence type="ECO:0000313" key="8">
    <source>
        <dbReference type="Proteomes" id="UP000662857"/>
    </source>
</evidence>
<dbReference type="Gene3D" id="3.40.50.300">
    <property type="entry name" value="P-loop containing nucleotide triphosphate hydrolases"/>
    <property type="match status" value="2"/>
</dbReference>
<evidence type="ECO:0000256" key="2">
    <source>
        <dbReference type="ARBA" id="ARBA00022801"/>
    </source>
</evidence>
<sequence length="731" mass="78352">MDDPDDRAAELAREQAYFDTAAIHRERRRDALGDSARAGAHASAAAQLRQHAQAAADALGAAGTAVAFGRINNDGGESLYIGRHLIRDDDAEVLVVNWQSPAAAPYFEASHADPAGLVLRRAFTCDGNVIQHFTDVRFAELADALADDHPSPVDQALLNELGRGRTGSMRDIVATIQAAQYDVIRAPQEQLLIIEGGPGTGKTAVALHRVSYLLFQHRERMTPEQVLVVGPHPTFIRYLAEVLPGLGDDGVAMRTLAQLGPPVRIDRAEPPAVSRIKGDPRLAQVLKRALAARIGQPEPAERLLINGRFHTLPGATVAEAVAASNAADLPYAAQRQQLRARLTQLVTELGADPAAGREPLDNLLERLWPAQSAAGLLRDLFGSRRRLEIAADELTDDERGLLYRRGADRVSAESWSLADLPLLDEAEQLINGPPQQYAHIVVDEAQDLSPMQLRSVARRSATGSMTVVGDLAQATGGWAQQSWEAVAEHLPNTHPMQVTPLRYGYRVPRQAYRFAARLLPVAAPGVVAPEVVRDGPADYAIHRVELARRAATVAAVATARADDGQFVGVVCPPRCRREVAEALSAAGAQWASGAEGELGRAINLIDPYEAKGLEFDAVVVVEPEQIVAGDAHGHRLLYVALTRTTRYLDVVSVGEPLPLGMPAGTDPTGTVQPAEPPTFSAREARQLAGHLAERLRSAAPPAAWPQVLELLGDELNAAESSPPAELNSPGD</sequence>
<evidence type="ECO:0000313" key="7">
    <source>
        <dbReference type="EMBL" id="QSB13221.1"/>
    </source>
</evidence>
<dbReference type="InterPro" id="IPR027785">
    <property type="entry name" value="UvrD-like_helicase_C"/>
</dbReference>
<dbReference type="PANTHER" id="PTHR11070:SF45">
    <property type="entry name" value="DNA 3'-5' HELICASE"/>
    <property type="match status" value="1"/>
</dbReference>
<dbReference type="GO" id="GO:0003677">
    <property type="term" value="F:DNA binding"/>
    <property type="evidence" value="ECO:0007669"/>
    <property type="project" value="InterPro"/>
</dbReference>
<dbReference type="Pfam" id="PF13538">
    <property type="entry name" value="UvrD_C_2"/>
    <property type="match status" value="1"/>
</dbReference>
<dbReference type="PANTHER" id="PTHR11070">
    <property type="entry name" value="UVRD / RECB / PCRA DNA HELICASE FAMILY MEMBER"/>
    <property type="match status" value="1"/>
</dbReference>
<dbReference type="GO" id="GO:0016787">
    <property type="term" value="F:hydrolase activity"/>
    <property type="evidence" value="ECO:0007669"/>
    <property type="project" value="UniProtKB-UniRule"/>
</dbReference>
<name>A0A895Y783_9ACTN</name>
<keyword evidence="3 5" id="KW-0347">Helicase</keyword>
<keyword evidence="2 5" id="KW-0378">Hydrolase</keyword>
<keyword evidence="8" id="KW-1185">Reference proteome</keyword>
<accession>A0A895Y783</accession>
<proteinExistence type="predicted"/>
<organism evidence="7 8">
    <name type="scientific">Natronosporangium hydrolyticum</name>
    <dbReference type="NCBI Taxonomy" id="2811111"/>
    <lineage>
        <taxon>Bacteria</taxon>
        <taxon>Bacillati</taxon>
        <taxon>Actinomycetota</taxon>
        <taxon>Actinomycetes</taxon>
        <taxon>Micromonosporales</taxon>
        <taxon>Micromonosporaceae</taxon>
        <taxon>Natronosporangium</taxon>
    </lineage>
</organism>
<dbReference type="InterPro" id="IPR000212">
    <property type="entry name" value="DNA_helicase_UvrD/REP"/>
</dbReference>
<dbReference type="KEGG" id="nhy:JQS43_16490"/>
<feature type="domain" description="UvrD-like helicase ATP-binding" evidence="6">
    <location>
        <begin position="175"/>
        <end position="508"/>
    </location>
</feature>
<dbReference type="SUPFAM" id="SSF52540">
    <property type="entry name" value="P-loop containing nucleoside triphosphate hydrolases"/>
    <property type="match status" value="1"/>
</dbReference>